<keyword evidence="1" id="KW-0560">Oxidoreductase</keyword>
<sequence length="343" mass="36611">MRRAGGEASWEWGERGPGAVLAQGVLAGGRAGAGGGRRVAVVSITVLVPDEHGVAAFADVDGVRAVRYEPGELPEEAADAEVLVPGFLSADKVRLVGSLPKLRLVQLLTAGAEAWVGQLPGHVMLSTCSGAHGGSTAEWVVAALLTVFRDMREFEDDRRSQTWAMHQTETLQGKKVLVIGAGDLGKQLKRRLDAFDAEVTMVANSARDGIRAISELDDLLPHHDVVALMVPMTPATRHLVDAAFLAKMPDNAVVVNAARGPVVDTEALLVELQSRRLRAALDVTDPEPLPEGHPLWTAPNLLLTPHVAGSCTGVHARAYRVVVEQVRQFARGEEPSNLVRGDY</sequence>
<organism evidence="4 5">
    <name type="scientific">Actinokineospora globicatena</name>
    <dbReference type="NCBI Taxonomy" id="103729"/>
    <lineage>
        <taxon>Bacteria</taxon>
        <taxon>Bacillati</taxon>
        <taxon>Actinomycetota</taxon>
        <taxon>Actinomycetes</taxon>
        <taxon>Pseudonocardiales</taxon>
        <taxon>Pseudonocardiaceae</taxon>
        <taxon>Actinokineospora</taxon>
    </lineage>
</organism>
<dbReference type="InterPro" id="IPR029753">
    <property type="entry name" value="D-isomer_DH_CS"/>
</dbReference>
<dbReference type="PANTHER" id="PTHR43333">
    <property type="entry name" value="2-HACID_DH_C DOMAIN-CONTAINING PROTEIN"/>
    <property type="match status" value="1"/>
</dbReference>
<evidence type="ECO:0000313" key="4">
    <source>
        <dbReference type="EMBL" id="GLW94616.1"/>
    </source>
</evidence>
<dbReference type="InterPro" id="IPR036291">
    <property type="entry name" value="NAD(P)-bd_dom_sf"/>
</dbReference>
<protein>
    <submittedName>
        <fullName evidence="4">Phosphoglycerate dehydrogenase</fullName>
    </submittedName>
</protein>
<dbReference type="Pfam" id="PF02826">
    <property type="entry name" value="2-Hacid_dh_C"/>
    <property type="match status" value="1"/>
</dbReference>
<evidence type="ECO:0000256" key="1">
    <source>
        <dbReference type="ARBA" id="ARBA00023002"/>
    </source>
</evidence>
<dbReference type="PROSITE" id="PS00671">
    <property type="entry name" value="D_2_HYDROXYACID_DH_3"/>
    <property type="match status" value="1"/>
</dbReference>
<dbReference type="GO" id="GO:0016616">
    <property type="term" value="F:oxidoreductase activity, acting on the CH-OH group of donors, NAD or NADP as acceptor"/>
    <property type="evidence" value="ECO:0007669"/>
    <property type="project" value="UniProtKB-ARBA"/>
</dbReference>
<name>A0A9W6QR47_9PSEU</name>
<dbReference type="SUPFAM" id="SSF51735">
    <property type="entry name" value="NAD(P)-binding Rossmann-fold domains"/>
    <property type="match status" value="1"/>
</dbReference>
<keyword evidence="5" id="KW-1185">Reference proteome</keyword>
<dbReference type="EMBL" id="BSSD01000009">
    <property type="protein sequence ID" value="GLW94616.1"/>
    <property type="molecule type" value="Genomic_DNA"/>
</dbReference>
<reference evidence="4" key="1">
    <citation type="submission" date="2023-02" db="EMBL/GenBank/DDBJ databases">
        <title>Actinokineospora globicatena NBRC 15670.</title>
        <authorList>
            <person name="Ichikawa N."/>
            <person name="Sato H."/>
            <person name="Tonouchi N."/>
        </authorList>
    </citation>
    <scope>NUCLEOTIDE SEQUENCE</scope>
    <source>
        <strain evidence="4">NBRC 15670</strain>
    </source>
</reference>
<evidence type="ECO:0000313" key="5">
    <source>
        <dbReference type="Proteomes" id="UP001165042"/>
    </source>
</evidence>
<gene>
    <name evidence="4" type="primary">serA</name>
    <name evidence="4" type="ORF">Aglo03_54320</name>
</gene>
<dbReference type="Proteomes" id="UP001165042">
    <property type="component" value="Unassembled WGS sequence"/>
</dbReference>
<accession>A0A9W6QR47</accession>
<dbReference type="CDD" id="cd12166">
    <property type="entry name" value="2-Hacid_dh_7"/>
    <property type="match status" value="1"/>
</dbReference>
<proteinExistence type="predicted"/>
<dbReference type="AlphaFoldDB" id="A0A9W6QR47"/>
<keyword evidence="2" id="KW-0520">NAD</keyword>
<dbReference type="PANTHER" id="PTHR43333:SF1">
    <property type="entry name" value="D-ISOMER SPECIFIC 2-HYDROXYACID DEHYDROGENASE NAD-BINDING DOMAIN-CONTAINING PROTEIN"/>
    <property type="match status" value="1"/>
</dbReference>
<dbReference type="Gene3D" id="3.40.50.720">
    <property type="entry name" value="NAD(P)-binding Rossmann-like Domain"/>
    <property type="match status" value="2"/>
</dbReference>
<comment type="caution">
    <text evidence="4">The sequence shown here is derived from an EMBL/GenBank/DDBJ whole genome shotgun (WGS) entry which is preliminary data.</text>
</comment>
<dbReference type="InterPro" id="IPR006140">
    <property type="entry name" value="D-isomer_DH_NAD-bd"/>
</dbReference>
<dbReference type="GO" id="GO:0051287">
    <property type="term" value="F:NAD binding"/>
    <property type="evidence" value="ECO:0007669"/>
    <property type="project" value="InterPro"/>
</dbReference>
<feature type="domain" description="D-isomer specific 2-hydroxyacid dehydrogenase NAD-binding" evidence="3">
    <location>
        <begin position="142"/>
        <end position="308"/>
    </location>
</feature>
<evidence type="ECO:0000259" key="3">
    <source>
        <dbReference type="Pfam" id="PF02826"/>
    </source>
</evidence>
<evidence type="ECO:0000256" key="2">
    <source>
        <dbReference type="ARBA" id="ARBA00023027"/>
    </source>
</evidence>